<keyword evidence="11" id="KW-0624">Polysaccharide degradation</keyword>
<evidence type="ECO:0000256" key="3">
    <source>
        <dbReference type="ARBA" id="ARBA00022669"/>
    </source>
</evidence>
<organism evidence="17 19">
    <name type="scientific">Carya illinoinensis</name>
    <name type="common">Pecan</name>
    <dbReference type="NCBI Taxonomy" id="32201"/>
    <lineage>
        <taxon>Eukaryota</taxon>
        <taxon>Viridiplantae</taxon>
        <taxon>Streptophyta</taxon>
        <taxon>Embryophyta</taxon>
        <taxon>Tracheophyta</taxon>
        <taxon>Spermatophyta</taxon>
        <taxon>Magnoliopsida</taxon>
        <taxon>eudicotyledons</taxon>
        <taxon>Gunneridae</taxon>
        <taxon>Pentapetalae</taxon>
        <taxon>rosids</taxon>
        <taxon>fabids</taxon>
        <taxon>Fagales</taxon>
        <taxon>Juglandaceae</taxon>
        <taxon>Carya</taxon>
    </lineage>
</organism>
<dbReference type="CDD" id="cd00035">
    <property type="entry name" value="ChtBD1"/>
    <property type="match status" value="1"/>
</dbReference>
<keyword evidence="19" id="KW-1185">Reference proteome</keyword>
<evidence type="ECO:0000256" key="2">
    <source>
        <dbReference type="ARBA" id="ARBA00012729"/>
    </source>
</evidence>
<proteinExistence type="predicted"/>
<feature type="active site" description="Proton donor" evidence="12">
    <location>
        <position position="136"/>
    </location>
</feature>
<dbReference type="Gene3D" id="3.30.60.10">
    <property type="entry name" value="Endochitinase-like"/>
    <property type="match status" value="1"/>
</dbReference>
<accession>A0A8T1RF36</accession>
<dbReference type="OrthoDB" id="5985073at2759"/>
<dbReference type="Proteomes" id="UP000811609">
    <property type="component" value="Chromosome 2"/>
</dbReference>
<feature type="disulfide bond" evidence="13">
    <location>
        <begin position="155"/>
        <end position="165"/>
    </location>
</feature>
<keyword evidence="7" id="KW-0146">Chitin degradation</keyword>
<evidence type="ECO:0000256" key="1">
    <source>
        <dbReference type="ARBA" id="ARBA00000822"/>
    </source>
</evidence>
<evidence type="ECO:0000256" key="9">
    <source>
        <dbReference type="ARBA" id="ARBA00023277"/>
    </source>
</evidence>
<dbReference type="GO" id="GO:0008843">
    <property type="term" value="F:endochitinase activity"/>
    <property type="evidence" value="ECO:0007669"/>
    <property type="project" value="UniProtKB-EC"/>
</dbReference>
<evidence type="ECO:0000256" key="5">
    <source>
        <dbReference type="ARBA" id="ARBA00022801"/>
    </source>
</evidence>
<name>A0A8T1RF36_CARIL</name>
<dbReference type="FunFam" id="3.30.20.10:FF:000001">
    <property type="entry name" value="Endochitinase (Chitinase)"/>
    <property type="match status" value="1"/>
</dbReference>
<dbReference type="CDD" id="cd00325">
    <property type="entry name" value="chitinase_GH19"/>
    <property type="match status" value="1"/>
</dbReference>
<evidence type="ECO:0000256" key="12">
    <source>
        <dbReference type="PIRSR" id="PIRSR001060-1"/>
    </source>
</evidence>
<dbReference type="GO" id="GO:0016998">
    <property type="term" value="P:cell wall macromolecule catabolic process"/>
    <property type="evidence" value="ECO:0007669"/>
    <property type="project" value="InterPro"/>
</dbReference>
<keyword evidence="3 14" id="KW-0147">Chitin-binding</keyword>
<dbReference type="InterPro" id="IPR001002">
    <property type="entry name" value="Chitin-bd_1"/>
</dbReference>
<dbReference type="FunFam" id="1.10.530.10:FF:000052">
    <property type="entry name" value="Endochitinase PR4"/>
    <property type="match status" value="1"/>
</dbReference>
<dbReference type="EMBL" id="CM031810">
    <property type="protein sequence ID" value="KAG6664571.1"/>
    <property type="molecule type" value="Genomic_DNA"/>
</dbReference>
<keyword evidence="10" id="KW-0326">Glycosidase</keyword>
<dbReference type="GO" id="GO:0006032">
    <property type="term" value="P:chitin catabolic process"/>
    <property type="evidence" value="ECO:0007669"/>
    <property type="project" value="UniProtKB-KW"/>
</dbReference>
<protein>
    <recommendedName>
        <fullName evidence="2">chitinase</fullName>
        <ecNumber evidence="2">3.2.1.14</ecNumber>
    </recommendedName>
</protein>
<dbReference type="PROSITE" id="PS00773">
    <property type="entry name" value="CHITINASE_19_1"/>
    <property type="match status" value="1"/>
</dbReference>
<evidence type="ECO:0000256" key="15">
    <source>
        <dbReference type="SAM" id="SignalP"/>
    </source>
</evidence>
<dbReference type="InterPro" id="IPR000726">
    <property type="entry name" value="Glyco_hydro_19_cat"/>
</dbReference>
<evidence type="ECO:0000256" key="14">
    <source>
        <dbReference type="PROSITE-ProRule" id="PRU00261"/>
    </source>
</evidence>
<dbReference type="Pfam" id="PF00182">
    <property type="entry name" value="Glyco_hydro_19"/>
    <property type="match status" value="2"/>
</dbReference>
<evidence type="ECO:0000256" key="11">
    <source>
        <dbReference type="ARBA" id="ARBA00023326"/>
    </source>
</evidence>
<evidence type="ECO:0000313" key="19">
    <source>
        <dbReference type="Proteomes" id="UP000811609"/>
    </source>
</evidence>
<dbReference type="EMBL" id="CM031826">
    <property type="protein sequence ID" value="KAG6726844.1"/>
    <property type="molecule type" value="Genomic_DNA"/>
</dbReference>
<feature type="disulfide bond" evidence="13">
    <location>
        <begin position="92"/>
        <end position="141"/>
    </location>
</feature>
<dbReference type="PANTHER" id="PTHR22595">
    <property type="entry name" value="CHITINASE-RELATED"/>
    <property type="match status" value="1"/>
</dbReference>
<evidence type="ECO:0000256" key="13">
    <source>
        <dbReference type="PIRSR" id="PIRSR001060-2"/>
    </source>
</evidence>
<evidence type="ECO:0000259" key="16">
    <source>
        <dbReference type="PROSITE" id="PS50941"/>
    </source>
</evidence>
<dbReference type="Proteomes" id="UP000811246">
    <property type="component" value="Chromosome 2"/>
</dbReference>
<evidence type="ECO:0000256" key="7">
    <source>
        <dbReference type="ARBA" id="ARBA00023024"/>
    </source>
</evidence>
<evidence type="ECO:0000256" key="6">
    <source>
        <dbReference type="ARBA" id="ARBA00022821"/>
    </source>
</evidence>
<comment type="caution">
    <text evidence="14">Lacks conserved residue(s) required for the propagation of feature annotation.</text>
</comment>
<evidence type="ECO:0000313" key="18">
    <source>
        <dbReference type="EMBL" id="KAG6726844.1"/>
    </source>
</evidence>
<evidence type="ECO:0000256" key="8">
    <source>
        <dbReference type="ARBA" id="ARBA00023157"/>
    </source>
</evidence>
<reference evidence="17" key="1">
    <citation type="submission" date="2020-12" db="EMBL/GenBank/DDBJ databases">
        <title>WGS assembly of Carya illinoinensis cv. Pawnee.</title>
        <authorList>
            <person name="Platts A."/>
            <person name="Shu S."/>
            <person name="Wright S."/>
            <person name="Barry K."/>
            <person name="Edger P."/>
            <person name="Pires J.C."/>
            <person name="Schmutz J."/>
        </authorList>
    </citation>
    <scope>NUCLEOTIDE SEQUENCE</scope>
    <source>
        <tissue evidence="17">Leaf</tissue>
    </source>
</reference>
<dbReference type="PIRSF" id="PIRSF001060">
    <property type="entry name" value="Endochitinase"/>
    <property type="match status" value="1"/>
</dbReference>
<feature type="chain" id="PRO_5035804349" description="chitinase" evidence="15">
    <location>
        <begin position="31"/>
        <end position="275"/>
    </location>
</feature>
<dbReference type="InterPro" id="IPR036861">
    <property type="entry name" value="Endochitinase-like_sf"/>
</dbReference>
<feature type="disulfide bond" evidence="13 14">
    <location>
        <begin position="41"/>
        <end position="55"/>
    </location>
</feature>
<dbReference type="Gene3D" id="1.10.530.10">
    <property type="match status" value="1"/>
</dbReference>
<feature type="domain" description="Chitin-binding type-1" evidence="16">
    <location>
        <begin position="30"/>
        <end position="66"/>
    </location>
</feature>
<keyword evidence="5" id="KW-0378">Hydrolase</keyword>
<keyword evidence="9" id="KW-0119">Carbohydrate metabolism</keyword>
<dbReference type="SMART" id="SM00270">
    <property type="entry name" value="ChtBD1"/>
    <property type="match status" value="1"/>
</dbReference>
<keyword evidence="4 15" id="KW-0732">Signal</keyword>
<dbReference type="GO" id="GO:0000272">
    <property type="term" value="P:polysaccharide catabolic process"/>
    <property type="evidence" value="ECO:0007669"/>
    <property type="project" value="UniProtKB-KW"/>
</dbReference>
<keyword evidence="6" id="KW-0611">Plant defense</keyword>
<comment type="caution">
    <text evidence="17">The sequence shown here is derived from an EMBL/GenBank/DDBJ whole genome shotgun (WGS) entry which is preliminary data.</text>
</comment>
<dbReference type="EC" id="3.2.1.14" evidence="2"/>
<dbReference type="InterPro" id="IPR016283">
    <property type="entry name" value="Glyco_hydro_19"/>
</dbReference>
<dbReference type="PROSITE" id="PS50941">
    <property type="entry name" value="CHIT_BIND_I_2"/>
    <property type="match status" value="1"/>
</dbReference>
<keyword evidence="8 13" id="KW-1015">Disulfide bond</keyword>
<dbReference type="SUPFAM" id="SSF57016">
    <property type="entry name" value="Plant lectins/antimicrobial peptides"/>
    <property type="match status" value="1"/>
</dbReference>
<sequence length="275" mass="29874">MAAFSPRKNLLTLVLIGIFLAGAVPGYVKGQDCSACAADECCSKYNYCGKGDDYCGVGCKQGPCNGPNDVSVPDIVTEDFFNGILNQATGQCPGKSFYTRAAFINALGSYEQFGRVGSADDSKREIAAFFAHATHETGSFCYIEESDVPATQNYCNDVDYPQYPCNPSKRYYGRGPLQLTWNYNYAQAGSNNGFDGLNSPETVATDAVVSFKVAMWYWMNSVQQYVSQGFGATIKAINGDVECNGKEPAKVQSRIDKYTQYCQQFGVAPGENLSC</sequence>
<evidence type="ECO:0000256" key="4">
    <source>
        <dbReference type="ARBA" id="ARBA00022729"/>
    </source>
</evidence>
<dbReference type="PANTHER" id="PTHR22595:SF197">
    <property type="entry name" value="CHITINASE FAMILY PROTEIN"/>
    <property type="match status" value="1"/>
</dbReference>
<dbReference type="GO" id="GO:0008061">
    <property type="term" value="F:chitin binding"/>
    <property type="evidence" value="ECO:0007669"/>
    <property type="project" value="UniProtKB-UniRule"/>
</dbReference>
<dbReference type="AlphaFoldDB" id="A0A8T1RF36"/>
<evidence type="ECO:0000256" key="10">
    <source>
        <dbReference type="ARBA" id="ARBA00023295"/>
    </source>
</evidence>
<dbReference type="GO" id="GO:0006952">
    <property type="term" value="P:defense response"/>
    <property type="evidence" value="ECO:0007669"/>
    <property type="project" value="UniProtKB-KW"/>
</dbReference>
<feature type="disulfide bond" evidence="13 14">
    <location>
        <begin position="36"/>
        <end position="48"/>
    </location>
</feature>
<comment type="catalytic activity">
    <reaction evidence="1">
        <text>Random endo-hydrolysis of N-acetyl-beta-D-glucosaminide (1-&gt;4)-beta-linkages in chitin and chitodextrins.</text>
        <dbReference type="EC" id="3.2.1.14"/>
    </reaction>
</comment>
<feature type="signal peptide" evidence="15">
    <location>
        <begin position="1"/>
        <end position="30"/>
    </location>
</feature>
<dbReference type="SUPFAM" id="SSF53955">
    <property type="entry name" value="Lysozyme-like"/>
    <property type="match status" value="1"/>
</dbReference>
<feature type="disulfide bond" evidence="13">
    <location>
        <begin position="243"/>
        <end position="275"/>
    </location>
</feature>
<evidence type="ECO:0000313" key="17">
    <source>
        <dbReference type="EMBL" id="KAG6664571.1"/>
    </source>
</evidence>
<reference evidence="18" key="2">
    <citation type="submission" date="2021-01" db="EMBL/GenBank/DDBJ databases">
        <authorList>
            <person name="Lovell J.T."/>
            <person name="Bentley N."/>
            <person name="Bhattarai G."/>
            <person name="Jenkins J.W."/>
            <person name="Sreedasyam A."/>
            <person name="Alarcon Y."/>
            <person name="Bock C."/>
            <person name="Boston L."/>
            <person name="Carlson J."/>
            <person name="Cervantes K."/>
            <person name="Clermont K."/>
            <person name="Krom N."/>
            <person name="Kubenka K."/>
            <person name="Mamidi S."/>
            <person name="Mattison C."/>
            <person name="Monteros M."/>
            <person name="Pisani C."/>
            <person name="Plott C."/>
            <person name="Rajasekar S."/>
            <person name="Rhein H.S."/>
            <person name="Rohla C."/>
            <person name="Song M."/>
            <person name="Hilaire R.S."/>
            <person name="Shu S."/>
            <person name="Wells L."/>
            <person name="Wang X."/>
            <person name="Webber J."/>
            <person name="Heerema R.J."/>
            <person name="Klein P."/>
            <person name="Conner P."/>
            <person name="Grauke L."/>
            <person name="Grimwood J."/>
            <person name="Schmutz J."/>
            <person name="Randall J.J."/>
        </authorList>
    </citation>
    <scope>NUCLEOTIDE SEQUENCE</scope>
    <source>
        <tissue evidence="18">Leaf</tissue>
    </source>
</reference>
<dbReference type="InterPro" id="IPR023346">
    <property type="entry name" value="Lysozyme-like_dom_sf"/>
</dbReference>
<gene>
    <name evidence="17" type="ORF">CIPAW_02G102300</name>
    <name evidence="18" type="ORF">I3842_02G100600</name>
</gene>
<dbReference type="Gene3D" id="3.30.20.10">
    <property type="entry name" value="Endochitinase, domain 2"/>
    <property type="match status" value="1"/>
</dbReference>